<accession>A0AAU6MXG1</accession>
<organism evidence="1">
    <name type="scientific">Staphylococcus phage 184DA</name>
    <dbReference type="NCBI Taxonomy" id="3110532"/>
    <lineage>
        <taxon>Viruses</taxon>
        <taxon>Duplodnaviria</taxon>
        <taxon>Heunggongvirae</taxon>
        <taxon>Uroviricota</taxon>
        <taxon>Caudoviricetes</taxon>
    </lineage>
</organism>
<evidence type="ECO:0000313" key="1">
    <source>
        <dbReference type="EMBL" id="WVX90790.1"/>
    </source>
</evidence>
<sequence>MWFLGNDTNYTLYIFKRRDINGISKTIILYREFSR</sequence>
<gene>
    <name evidence="1" type="ORF">184DA_185</name>
</gene>
<protein>
    <submittedName>
        <fullName evidence="1">Uncharacterized protein</fullName>
    </submittedName>
</protein>
<reference evidence="1" key="1">
    <citation type="submission" date="2023-11" db="EMBL/GenBank/DDBJ databases">
        <title>Characterization of a newly isolated phage infecting non-aureus staphylococci isolated from bovine mastitis.</title>
        <authorList>
            <person name="Wanecka A."/>
            <person name="Marynowska M."/>
            <person name="Wesolowski W."/>
            <person name="Bloch S."/>
            <person name="Nejman-Falenczyk B."/>
            <person name="Neumann J."/>
            <person name="Krol J."/>
            <person name="Florek M."/>
            <person name="Ulanicki K."/>
            <person name="Napierala A."/>
            <person name="Twardon J."/>
            <person name="Wolska B."/>
            <person name="Porebska J."/>
            <person name="Ziubrzycka A."/>
            <person name="Czeretowicz I."/>
            <person name="Benisz M."/>
        </authorList>
    </citation>
    <scope>NUCLEOTIDE SEQUENCE</scope>
</reference>
<name>A0AAU6MXG1_9CAUD</name>
<dbReference type="EMBL" id="OR885926">
    <property type="protein sequence ID" value="WVX90790.1"/>
    <property type="molecule type" value="Genomic_DNA"/>
</dbReference>
<proteinExistence type="predicted"/>